<evidence type="ECO:0000313" key="3">
    <source>
        <dbReference type="Proteomes" id="UP001321498"/>
    </source>
</evidence>
<feature type="transmembrane region" description="Helical" evidence="1">
    <location>
        <begin position="58"/>
        <end position="75"/>
    </location>
</feature>
<evidence type="ECO:0000256" key="1">
    <source>
        <dbReference type="SAM" id="Phobius"/>
    </source>
</evidence>
<evidence type="ECO:0000313" key="2">
    <source>
        <dbReference type="EMBL" id="BDZ44786.1"/>
    </source>
</evidence>
<dbReference type="EMBL" id="AP027731">
    <property type="protein sequence ID" value="BDZ44786.1"/>
    <property type="molecule type" value="Genomic_DNA"/>
</dbReference>
<keyword evidence="3" id="KW-1185">Reference proteome</keyword>
<gene>
    <name evidence="2" type="ORF">GCM10025866_06950</name>
</gene>
<organism evidence="2 3">
    <name type="scientific">Naasia aerilata</name>
    <dbReference type="NCBI Taxonomy" id="1162966"/>
    <lineage>
        <taxon>Bacteria</taxon>
        <taxon>Bacillati</taxon>
        <taxon>Actinomycetota</taxon>
        <taxon>Actinomycetes</taxon>
        <taxon>Micrococcales</taxon>
        <taxon>Microbacteriaceae</taxon>
        <taxon>Naasia</taxon>
    </lineage>
</organism>
<accession>A0ABM8G9B9</accession>
<keyword evidence="1" id="KW-1133">Transmembrane helix</keyword>
<sequence>MDVSSIVAGTVIVGFGVFAFVFREAYSRRLKRRWSAMYGAFGRAQGARTSPARVGRSALVVIAFGIGSIVKGLLYRP</sequence>
<feature type="transmembrane region" description="Helical" evidence="1">
    <location>
        <begin position="6"/>
        <end position="26"/>
    </location>
</feature>
<keyword evidence="1" id="KW-0472">Membrane</keyword>
<dbReference type="Proteomes" id="UP001321498">
    <property type="component" value="Chromosome"/>
</dbReference>
<protein>
    <submittedName>
        <fullName evidence="2">Uncharacterized protein</fullName>
    </submittedName>
</protein>
<keyword evidence="1" id="KW-0812">Transmembrane</keyword>
<proteinExistence type="predicted"/>
<name>A0ABM8G9B9_9MICO</name>
<dbReference type="RefSeq" id="WP_286278200.1">
    <property type="nucleotide sequence ID" value="NZ_AP027731.1"/>
</dbReference>
<reference evidence="3" key="1">
    <citation type="journal article" date="2019" name="Int. J. Syst. Evol. Microbiol.">
        <title>The Global Catalogue of Microorganisms (GCM) 10K type strain sequencing project: providing services to taxonomists for standard genome sequencing and annotation.</title>
        <authorList>
            <consortium name="The Broad Institute Genomics Platform"/>
            <consortium name="The Broad Institute Genome Sequencing Center for Infectious Disease"/>
            <person name="Wu L."/>
            <person name="Ma J."/>
        </authorList>
    </citation>
    <scope>NUCLEOTIDE SEQUENCE [LARGE SCALE GENOMIC DNA]</scope>
    <source>
        <strain evidence="3">NBRC 108725</strain>
    </source>
</reference>